<organism evidence="3 4">
    <name type="scientific">Folsomia candida</name>
    <name type="common">Springtail</name>
    <dbReference type="NCBI Taxonomy" id="158441"/>
    <lineage>
        <taxon>Eukaryota</taxon>
        <taxon>Metazoa</taxon>
        <taxon>Ecdysozoa</taxon>
        <taxon>Arthropoda</taxon>
        <taxon>Hexapoda</taxon>
        <taxon>Collembola</taxon>
        <taxon>Entomobryomorpha</taxon>
        <taxon>Isotomoidea</taxon>
        <taxon>Isotomidae</taxon>
        <taxon>Proisotominae</taxon>
        <taxon>Folsomia</taxon>
    </lineage>
</organism>
<feature type="region of interest" description="Disordered" evidence="1">
    <location>
        <begin position="670"/>
        <end position="697"/>
    </location>
</feature>
<feature type="region of interest" description="Disordered" evidence="1">
    <location>
        <begin position="1"/>
        <end position="40"/>
    </location>
</feature>
<feature type="region of interest" description="Disordered" evidence="1">
    <location>
        <begin position="935"/>
        <end position="1036"/>
    </location>
</feature>
<dbReference type="OrthoDB" id="10692949at2759"/>
<feature type="compositionally biased region" description="Polar residues" evidence="1">
    <location>
        <begin position="1185"/>
        <end position="1228"/>
    </location>
</feature>
<evidence type="ECO:0000313" key="4">
    <source>
        <dbReference type="Proteomes" id="UP000198287"/>
    </source>
</evidence>
<feature type="compositionally biased region" description="Low complexity" evidence="1">
    <location>
        <begin position="794"/>
        <end position="805"/>
    </location>
</feature>
<feature type="compositionally biased region" description="Polar residues" evidence="1">
    <location>
        <begin position="155"/>
        <end position="171"/>
    </location>
</feature>
<gene>
    <name evidence="3" type="ORF">Fcan01_12410</name>
</gene>
<feature type="compositionally biased region" description="Polar residues" evidence="1">
    <location>
        <begin position="619"/>
        <end position="643"/>
    </location>
</feature>
<feature type="region of interest" description="Disordered" evidence="1">
    <location>
        <begin position="1569"/>
        <end position="1610"/>
    </location>
</feature>
<dbReference type="EMBL" id="LNIX01000006">
    <property type="protein sequence ID" value="OXA52758.1"/>
    <property type="molecule type" value="Genomic_DNA"/>
</dbReference>
<feature type="compositionally biased region" description="Low complexity" evidence="1">
    <location>
        <begin position="998"/>
        <end position="1025"/>
    </location>
</feature>
<accession>A0A226E617</accession>
<dbReference type="Proteomes" id="UP000198287">
    <property type="component" value="Unassembled WGS sequence"/>
</dbReference>
<name>A0A226E617_FOLCA</name>
<feature type="compositionally biased region" description="Low complexity" evidence="1">
    <location>
        <begin position="819"/>
        <end position="867"/>
    </location>
</feature>
<comment type="caution">
    <text evidence="3">The sequence shown here is derived from an EMBL/GenBank/DDBJ whole genome shotgun (WGS) entry which is preliminary data.</text>
</comment>
<feature type="region of interest" description="Disordered" evidence="1">
    <location>
        <begin position="1296"/>
        <end position="1331"/>
    </location>
</feature>
<feature type="region of interest" description="Disordered" evidence="1">
    <location>
        <begin position="78"/>
        <end position="110"/>
    </location>
</feature>
<feature type="region of interest" description="Disordered" evidence="1">
    <location>
        <begin position="1634"/>
        <end position="1660"/>
    </location>
</feature>
<feature type="compositionally biased region" description="Basic and acidic residues" evidence="1">
    <location>
        <begin position="230"/>
        <end position="248"/>
    </location>
</feature>
<feature type="region of interest" description="Disordered" evidence="1">
    <location>
        <begin position="433"/>
        <end position="643"/>
    </location>
</feature>
<feature type="compositionally biased region" description="Polar residues" evidence="1">
    <location>
        <begin position="1093"/>
        <end position="1107"/>
    </location>
</feature>
<proteinExistence type="predicted"/>
<feature type="region of interest" description="Disordered" evidence="1">
    <location>
        <begin position="1531"/>
        <end position="1557"/>
    </location>
</feature>
<evidence type="ECO:0000256" key="2">
    <source>
        <dbReference type="SAM" id="Phobius"/>
    </source>
</evidence>
<keyword evidence="2" id="KW-0472">Membrane</keyword>
<evidence type="ECO:0000313" key="3">
    <source>
        <dbReference type="EMBL" id="OXA52758.1"/>
    </source>
</evidence>
<keyword evidence="4" id="KW-1185">Reference proteome</keyword>
<keyword evidence="2" id="KW-1133">Transmembrane helix</keyword>
<sequence>MNEELETGERRQQPSSSLETEKKSGHRFGHRSTRRSQNQQKNHVWLVSSSVVLLVLCHALTPAQCFFFPKSLFRRLSPAPSSSSSQVQHTAPSRDSRLVGSPSEQQQVQSGLRAYNNRPLGNESPSQPNPNFHVPKALCIACERFPWMPVAGSGKPQQQQPTDQYPAKSVSNANVQPSNTIVISALGQAQDGVPLPVQPANRKPFAIQFDSVQSQNNAAPQHQLSSQKQQFKEHTPTNDNANKNRDPATRPITFQIYDPPRQQPTVLRPVGNNPPPPQQPQPQQHQSGGYFNEPAPFMQPPPGYQIRPMQMFQFQPQIAYRPTVLQPVVSQSYGMVPPPPPFQQSGYNFPPRNAPQKQQQPQQQSSSSASSSNSAAPVPPITISTIVAAQHGGGGVRPQQQQQQPKQQQHAPISNFQNILPAKLVYQEHSEIHPPNIAPYKNPPQPQVQYGKPFPPSPQNIKMPIISRPPFGQFEQIKSSNNIGGYLPPPPQNRPPQGGYLPPQQSQHSGQQKPGGNQYIINLRPPVQQPAPQQQQGQRPFPSGQVFFPNQPQPQQQQQQQQAPKQQYGSPQPSGQNQQQSNQGSNDVKYGQPQSKPQTAAADSSQSHSSNIVAIPVPNQESSPPDYHQSGSTIQNQRETPSNNYVVQTAPKVPFSPPKGVVKNPHIQSIENIQPPAPPKASEGSGSNNPSTVAPSVQESGWEIIPAVQTDITHLFQNPTTPTEKTKQVTTVPVPLPVPIPISDSHAAKSPIFIVRNQGNRPLSPNDPKIHGNIVVHGITYHEEQKNKPEPIVAAAQSQQQGVSQEPPPRSPPQNVEYNTQQINNAPQQQQQQINNVPPQQQQQHQFAPQVQSQPVPNPQQQHPQIVLRPHPDSQFDPLPASISTALYHAQRTSYLTHQYWQSNANGNAGPGGRTVYVHSVPVVRPQYPQVQVSNNNLLEGGSDSSSPVASSSDLNSVEGDTTQDENIHNGISDQTTVNCQNHQQWVNSKNEPTNPPQVTQQQQQQQQQQQEQQQHVQQQPYLMYYPPPPPVQQSSIFWIQPPQQQGNQGDSGFLRLRPQMQQQQIPTGGDKSKDGPVFSKPVYEWSTPKVADQSQTQSVNKYNQVQEPIKEESRSQVQDGSGTTNGGRGQQDLKGSSEEEQYSINIPFGQKLSKRPTVTPFDIISVGGKDDSQVQSLEEENVGQPEQKQSNPNVDYQPQGPTSSSEHNSYDGSSQEVHSSDNPNGLNEFSAPPGGNENNQAPQFEDDRSSPPAHPNYIIRPVSTTIIHSPESSSYASQSFGHQTFRPQKVIVHDFTKGNSDSSSSGSDTFGESQPSSAPSEEDYGQQSQHVHSWQSFNNNVVKLKSPKLVEEYQQVDDDEEDDKQSLASVSNTKVVQYQNVATGLVTAAECAQAHSEPILLTASSETAEGKRLQDVSTKNEEKAEKVRFRQGTRFPAGRPAITSFNAWTTTTTTAIPPVDYEQGSLESGDSHNPGSASISIPVYRPPTGAHLVPSHSRFNNNKWSPPKNVILDDIYANSEVKQHSLVVETGGIGPIPTTTEDGGEHTSSSHPPTAAVTEEAPFLTTMSTEKSSSFSVSEERGGTASSSISEHISEPTGRKVPSGSDDQKVEIKFSPSVPYVERPVYIVTSAPVSTTTTTSDPTTSTSDDSTTPSLGSTSTKIVKTVRVRQRMRPGSFGVKNRFNGTTRVRVVHRPVIPDYVKHFPEFANPDSERLGKQEDEEIKNALIELKRTDRAKH</sequence>
<feature type="compositionally biased region" description="Polar residues" evidence="1">
    <location>
        <begin position="592"/>
        <end position="612"/>
    </location>
</feature>
<feature type="region of interest" description="Disordered" evidence="1">
    <location>
        <begin position="151"/>
        <end position="171"/>
    </location>
</feature>
<feature type="compositionally biased region" description="Polar residues" evidence="1">
    <location>
        <begin position="503"/>
        <end position="515"/>
    </location>
</feature>
<feature type="region of interest" description="Disordered" evidence="1">
    <location>
        <begin position="1062"/>
        <end position="1261"/>
    </location>
</feature>
<feature type="compositionally biased region" description="Low complexity" evidence="1">
    <location>
        <begin position="1569"/>
        <end position="1578"/>
    </location>
</feature>
<protein>
    <submittedName>
        <fullName evidence="3">Uncharacterized protein</fullName>
    </submittedName>
</protein>
<feature type="compositionally biased region" description="Low complexity" evidence="1">
    <location>
        <begin position="350"/>
        <end position="376"/>
    </location>
</feature>
<feature type="region of interest" description="Disordered" evidence="1">
    <location>
        <begin position="213"/>
        <end position="306"/>
    </location>
</feature>
<feature type="compositionally biased region" description="Low complexity" evidence="1">
    <location>
        <begin position="943"/>
        <end position="957"/>
    </location>
</feature>
<feature type="region of interest" description="Disordered" evidence="1">
    <location>
        <begin position="335"/>
        <end position="378"/>
    </location>
</feature>
<feature type="compositionally biased region" description="Polar residues" evidence="1">
    <location>
        <begin position="970"/>
        <end position="993"/>
    </location>
</feature>
<feature type="region of interest" description="Disordered" evidence="1">
    <location>
        <begin position="390"/>
        <end position="411"/>
    </location>
</feature>
<feature type="compositionally biased region" description="Low complexity" evidence="1">
    <location>
        <begin position="530"/>
        <end position="586"/>
    </location>
</feature>
<feature type="region of interest" description="Disordered" evidence="1">
    <location>
        <begin position="794"/>
        <end position="880"/>
    </location>
</feature>
<reference evidence="3 4" key="1">
    <citation type="submission" date="2015-12" db="EMBL/GenBank/DDBJ databases">
        <title>The genome of Folsomia candida.</title>
        <authorList>
            <person name="Faddeeva A."/>
            <person name="Derks M.F."/>
            <person name="Anvar Y."/>
            <person name="Smit S."/>
            <person name="Van Straalen N."/>
            <person name="Roelofs D."/>
        </authorList>
    </citation>
    <scope>NUCLEOTIDE SEQUENCE [LARGE SCALE GENOMIC DNA]</scope>
    <source>
        <strain evidence="3 4">VU population</strain>
        <tissue evidence="3">Whole body</tissue>
    </source>
</reference>
<feature type="compositionally biased region" description="Polar residues" evidence="1">
    <location>
        <begin position="1311"/>
        <end position="1331"/>
    </location>
</feature>
<feature type="compositionally biased region" description="Polar residues" evidence="1">
    <location>
        <begin position="684"/>
        <end position="697"/>
    </location>
</feature>
<feature type="compositionally biased region" description="Low complexity" evidence="1">
    <location>
        <begin position="398"/>
        <end position="409"/>
    </location>
</feature>
<keyword evidence="2" id="KW-0812">Transmembrane</keyword>
<feature type="compositionally biased region" description="Polar residues" evidence="1">
    <location>
        <begin position="213"/>
        <end position="229"/>
    </location>
</feature>
<feature type="transmembrane region" description="Helical" evidence="2">
    <location>
        <begin position="44"/>
        <end position="61"/>
    </location>
</feature>
<evidence type="ECO:0000256" key="1">
    <source>
        <dbReference type="SAM" id="MobiDB-lite"/>
    </source>
</evidence>
<feature type="compositionally biased region" description="Basic residues" evidence="1">
    <location>
        <begin position="24"/>
        <end position="34"/>
    </location>
</feature>